<sequence>MTDADDEFEVTLEEMMKARDRRAAKQRQLLLTHSLPLISMTVNIPGSRKSTLMSRRIFREGYDALLERLAGTDMKPVFKQIDDLITGPEGYIIVNADERILKQFAVQIETIHPLGRLLDIDVLGRAGQPLSRSDLGYPRRKCLLCMQDAHICGRSKAHSVNKLLYAIRSIADAYFQAECGSRVDIRCGKTIKEVGKRKGSMSIDENAEDGN</sequence>
<keyword evidence="3 5" id="KW-0548">Nucleotidyltransferase</keyword>
<keyword evidence="2 5" id="KW-0808">Transferase</keyword>
<gene>
    <name evidence="5" type="primary">citX</name>
    <name evidence="5" type="ORF">EHV15_19700</name>
</gene>
<evidence type="ECO:0000313" key="5">
    <source>
        <dbReference type="EMBL" id="RRJ64894.1"/>
    </source>
</evidence>
<protein>
    <recommendedName>
        <fullName evidence="1">citrate lyase holo-[acyl-carrier protein] synthase</fullName>
        <ecNumber evidence="1">2.7.7.61</ecNumber>
    </recommendedName>
</protein>
<dbReference type="NCBIfam" id="TIGR03124">
    <property type="entry name" value="citrate_citX"/>
    <property type="match status" value="1"/>
</dbReference>
<dbReference type="Proteomes" id="UP000267017">
    <property type="component" value="Unassembled WGS sequence"/>
</dbReference>
<evidence type="ECO:0000256" key="4">
    <source>
        <dbReference type="ARBA" id="ARBA00048574"/>
    </source>
</evidence>
<evidence type="ECO:0000313" key="6">
    <source>
        <dbReference type="Proteomes" id="UP000267017"/>
    </source>
</evidence>
<dbReference type="GO" id="GO:0051191">
    <property type="term" value="P:prosthetic group biosynthetic process"/>
    <property type="evidence" value="ECO:0007669"/>
    <property type="project" value="InterPro"/>
</dbReference>
<dbReference type="GO" id="GO:0050519">
    <property type="term" value="F:holo-citrate lyase synthase activity"/>
    <property type="evidence" value="ECO:0007669"/>
    <property type="project" value="UniProtKB-EC"/>
</dbReference>
<dbReference type="AlphaFoldDB" id="A0A3P3U429"/>
<reference evidence="5 6" key="1">
    <citation type="submission" date="2018-11" db="EMBL/GenBank/DDBJ databases">
        <title>Genome sequencing of Paenibacillus sp. KCOM 3021 (= ChDC PVNT-B20).</title>
        <authorList>
            <person name="Kook J.-K."/>
            <person name="Park S.-N."/>
            <person name="Lim Y.K."/>
        </authorList>
    </citation>
    <scope>NUCLEOTIDE SEQUENCE [LARGE SCALE GENOMIC DNA]</scope>
    <source>
        <strain evidence="5 6">KCOM 3021</strain>
    </source>
</reference>
<dbReference type="RefSeq" id="WP_128632694.1">
    <property type="nucleotide sequence ID" value="NZ_RRCN01000001.1"/>
</dbReference>
<organism evidence="5 6">
    <name type="scientific">Paenibacillus oralis</name>
    <dbReference type="NCBI Taxonomy" id="2490856"/>
    <lineage>
        <taxon>Bacteria</taxon>
        <taxon>Bacillati</taxon>
        <taxon>Bacillota</taxon>
        <taxon>Bacilli</taxon>
        <taxon>Bacillales</taxon>
        <taxon>Paenibacillaceae</taxon>
        <taxon>Paenibacillus</taxon>
    </lineage>
</organism>
<dbReference type="InterPro" id="IPR005551">
    <property type="entry name" value="CitX"/>
</dbReference>
<name>A0A3P3U429_9BACL</name>
<evidence type="ECO:0000256" key="2">
    <source>
        <dbReference type="ARBA" id="ARBA00022679"/>
    </source>
</evidence>
<evidence type="ECO:0000256" key="1">
    <source>
        <dbReference type="ARBA" id="ARBA00012524"/>
    </source>
</evidence>
<dbReference type="OrthoDB" id="3196716at2"/>
<accession>A0A3P3U429</accession>
<proteinExistence type="predicted"/>
<comment type="caution">
    <text evidence="5">The sequence shown here is derived from an EMBL/GenBank/DDBJ whole genome shotgun (WGS) entry which is preliminary data.</text>
</comment>
<comment type="catalytic activity">
    <reaction evidence="4">
        <text>apo-[citrate lyase ACP] + 2'-(5''-triphospho-alpha-D-ribosyl)-3'-dephospho-CoA = holo-[citrate lyase ACP] + diphosphate</text>
        <dbReference type="Rhea" id="RHEA:16333"/>
        <dbReference type="Rhea" id="RHEA-COMP:10157"/>
        <dbReference type="Rhea" id="RHEA-COMP:10158"/>
        <dbReference type="ChEBI" id="CHEBI:29999"/>
        <dbReference type="ChEBI" id="CHEBI:33019"/>
        <dbReference type="ChEBI" id="CHEBI:61378"/>
        <dbReference type="ChEBI" id="CHEBI:82683"/>
        <dbReference type="EC" id="2.7.7.61"/>
    </reaction>
</comment>
<dbReference type="EMBL" id="RRCN01000001">
    <property type="protein sequence ID" value="RRJ64894.1"/>
    <property type="molecule type" value="Genomic_DNA"/>
</dbReference>
<evidence type="ECO:0000256" key="3">
    <source>
        <dbReference type="ARBA" id="ARBA00022695"/>
    </source>
</evidence>
<keyword evidence="6" id="KW-1185">Reference proteome</keyword>
<dbReference type="EC" id="2.7.7.61" evidence="1"/>
<dbReference type="Pfam" id="PF03802">
    <property type="entry name" value="CitX"/>
    <property type="match status" value="1"/>
</dbReference>
<keyword evidence="5" id="KW-0456">Lyase</keyword>
<dbReference type="GO" id="GO:0016829">
    <property type="term" value="F:lyase activity"/>
    <property type="evidence" value="ECO:0007669"/>
    <property type="project" value="UniProtKB-KW"/>
</dbReference>